<gene>
    <name evidence="1" type="ORF">ACFSSB_15440</name>
</gene>
<sequence>MFAFFLQANAQSIINITTSGGSYTSEKWVSITDGVDGTGTQIWGQGNGTQCDGAGLINENISLPAGTYYVNCYDKYDDSWDGTLISVTAYGSVIGDNGGVSPDDGEDTDASYLCEGTPEELEASFMIVVPVAPCVAPTVTFTVIEDCALGFTVDIDVTDMGDATSYDVQESGASVGTITATGVTNVGPFTNDNAIDLTLVHNVSTLCNLEETGLVNSACPATNDECANAIDLDS</sequence>
<dbReference type="Proteomes" id="UP001597467">
    <property type="component" value="Unassembled WGS sequence"/>
</dbReference>
<protein>
    <submittedName>
        <fullName evidence="1">Uncharacterized protein</fullName>
    </submittedName>
</protein>
<comment type="caution">
    <text evidence="1">The sequence shown here is derived from an EMBL/GenBank/DDBJ whole genome shotgun (WGS) entry which is preliminary data.</text>
</comment>
<organism evidence="1 2">
    <name type="scientific">Lacinutrix gracilariae</name>
    <dbReference type="NCBI Taxonomy" id="1747198"/>
    <lineage>
        <taxon>Bacteria</taxon>
        <taxon>Pseudomonadati</taxon>
        <taxon>Bacteroidota</taxon>
        <taxon>Flavobacteriia</taxon>
        <taxon>Flavobacteriales</taxon>
        <taxon>Flavobacteriaceae</taxon>
        <taxon>Lacinutrix</taxon>
    </lineage>
</organism>
<name>A0ABW5K716_9FLAO</name>
<proteinExistence type="predicted"/>
<dbReference type="EMBL" id="JBHULM010000022">
    <property type="protein sequence ID" value="MFD2543725.1"/>
    <property type="molecule type" value="Genomic_DNA"/>
</dbReference>
<keyword evidence="2" id="KW-1185">Reference proteome</keyword>
<accession>A0ABW5K716</accession>
<evidence type="ECO:0000313" key="1">
    <source>
        <dbReference type="EMBL" id="MFD2543725.1"/>
    </source>
</evidence>
<feature type="non-terminal residue" evidence="1">
    <location>
        <position position="234"/>
    </location>
</feature>
<reference evidence="2" key="1">
    <citation type="journal article" date="2019" name="Int. J. Syst. Evol. Microbiol.">
        <title>The Global Catalogue of Microorganisms (GCM) 10K type strain sequencing project: providing services to taxonomists for standard genome sequencing and annotation.</title>
        <authorList>
            <consortium name="The Broad Institute Genomics Platform"/>
            <consortium name="The Broad Institute Genome Sequencing Center for Infectious Disease"/>
            <person name="Wu L."/>
            <person name="Ma J."/>
        </authorList>
    </citation>
    <scope>NUCLEOTIDE SEQUENCE [LARGE SCALE GENOMIC DNA]</scope>
    <source>
        <strain evidence="2">KCTC 42808</strain>
    </source>
</reference>
<evidence type="ECO:0000313" key="2">
    <source>
        <dbReference type="Proteomes" id="UP001597467"/>
    </source>
</evidence>
<dbReference type="RefSeq" id="WP_379905922.1">
    <property type="nucleotide sequence ID" value="NZ_JBHULM010000022.1"/>
</dbReference>